<organism evidence="3">
    <name type="scientific">Cuerna arida</name>
    <dbReference type="NCBI Taxonomy" id="1464854"/>
    <lineage>
        <taxon>Eukaryota</taxon>
        <taxon>Metazoa</taxon>
        <taxon>Ecdysozoa</taxon>
        <taxon>Arthropoda</taxon>
        <taxon>Hexapoda</taxon>
        <taxon>Insecta</taxon>
        <taxon>Pterygota</taxon>
        <taxon>Neoptera</taxon>
        <taxon>Paraneoptera</taxon>
        <taxon>Hemiptera</taxon>
        <taxon>Auchenorrhyncha</taxon>
        <taxon>Membracoidea</taxon>
        <taxon>Cicadellidae</taxon>
        <taxon>Cicadellinae</taxon>
        <taxon>Proconiini</taxon>
        <taxon>Cuerna</taxon>
    </lineage>
</organism>
<dbReference type="InterPro" id="IPR029526">
    <property type="entry name" value="PGBD"/>
</dbReference>
<feature type="non-terminal residue" evidence="3">
    <location>
        <position position="428"/>
    </location>
</feature>
<feature type="domain" description="PiggyBac transposable element-derived protein" evidence="2">
    <location>
        <begin position="100"/>
        <end position="428"/>
    </location>
</feature>
<evidence type="ECO:0000313" key="3">
    <source>
        <dbReference type="EMBL" id="JAS47833.1"/>
    </source>
</evidence>
<dbReference type="EMBL" id="GECZ01021936">
    <property type="protein sequence ID" value="JAS47833.1"/>
    <property type="molecule type" value="Transcribed_RNA"/>
</dbReference>
<dbReference type="Pfam" id="PF13843">
    <property type="entry name" value="DDE_Tnp_1_7"/>
    <property type="match status" value="1"/>
</dbReference>
<dbReference type="PANTHER" id="PTHR46599:SF3">
    <property type="entry name" value="PIGGYBAC TRANSPOSABLE ELEMENT-DERIVED PROTEIN 4"/>
    <property type="match status" value="1"/>
</dbReference>
<protein>
    <recommendedName>
        <fullName evidence="2">PiggyBac transposable element-derived protein domain-containing protein</fullName>
    </recommendedName>
</protein>
<reference evidence="3" key="1">
    <citation type="submission" date="2015-11" db="EMBL/GenBank/DDBJ databases">
        <title>De novo transcriptome assembly of four potential Pierce s Disease insect vectors from Arizona vineyards.</title>
        <authorList>
            <person name="Tassone E.E."/>
        </authorList>
    </citation>
    <scope>NUCLEOTIDE SEQUENCE</scope>
</reference>
<evidence type="ECO:0000259" key="2">
    <source>
        <dbReference type="Pfam" id="PF13843"/>
    </source>
</evidence>
<gene>
    <name evidence="3" type="ORF">g.9257</name>
</gene>
<feature type="compositionally biased region" description="Basic residues" evidence="1">
    <location>
        <begin position="31"/>
        <end position="53"/>
    </location>
</feature>
<accession>A0A1B6FCZ2</accession>
<feature type="compositionally biased region" description="Basic and acidic residues" evidence="1">
    <location>
        <begin position="54"/>
        <end position="66"/>
    </location>
</feature>
<dbReference type="PANTHER" id="PTHR46599">
    <property type="entry name" value="PIGGYBAC TRANSPOSABLE ELEMENT-DERIVED PROTEIN 4"/>
    <property type="match status" value="1"/>
</dbReference>
<feature type="region of interest" description="Disordered" evidence="1">
    <location>
        <begin position="1"/>
        <end position="66"/>
    </location>
</feature>
<feature type="compositionally biased region" description="Acidic residues" evidence="1">
    <location>
        <begin position="1"/>
        <end position="11"/>
    </location>
</feature>
<dbReference type="AlphaFoldDB" id="A0A1B6FCZ2"/>
<proteinExistence type="predicted"/>
<feature type="non-terminal residue" evidence="3">
    <location>
        <position position="1"/>
    </location>
</feature>
<name>A0A1B6FCZ2_9HEMI</name>
<evidence type="ECO:0000256" key="1">
    <source>
        <dbReference type="SAM" id="MobiDB-lite"/>
    </source>
</evidence>
<sequence length="428" mass="49232">NHIFSDEEESLSETGEFDILGPSTSNQARLGTKKSVKTKKPKTFKPKQKKVNPKRKDTVSTKYPHEWKDSPEFTPENFLFDDTSAGIVDSDSYPESCNELDFFEILFPEKILDFIVCETNKQFLYVINNAPPSDKSRLKQWLPLTINELRVFIATTMLMVHGKKNNLDDYWSNDPLLKDTSVAGCMSRDRYKNILRLLHFTDNTLPAAFGKLTKIKNLVDMFRESFSKTFVPSRNLCIDESLLLFKGQLGFKQFIPSKRSRFGIKIYILCDCKTGYIIDMIIYTGKDSEIDQTEDLGTSGGIVYTLLKPYLNKGHCIFLDNFYSSPDLFKFLYINKTNACGTARLYRKGMPEFRKDLQVGDREVLNNGTTMALRWVDKRQVVMLTTEHNDQIINTGKIDKRTKNAVIKPKCVVEYNRNMGAVDRSDMM</sequence>